<dbReference type="Gene3D" id="3.20.20.70">
    <property type="entry name" value="Aldolase class I"/>
    <property type="match status" value="1"/>
</dbReference>
<evidence type="ECO:0000256" key="3">
    <source>
        <dbReference type="ARBA" id="ARBA00022643"/>
    </source>
</evidence>
<dbReference type="GO" id="GO:0010181">
    <property type="term" value="F:FMN binding"/>
    <property type="evidence" value="ECO:0007669"/>
    <property type="project" value="InterPro"/>
</dbReference>
<evidence type="ECO:0000256" key="2">
    <source>
        <dbReference type="ARBA" id="ARBA00022630"/>
    </source>
</evidence>
<dbReference type="Proteomes" id="UP000076881">
    <property type="component" value="Unassembled WGS sequence"/>
</dbReference>
<dbReference type="GO" id="GO:0016491">
    <property type="term" value="F:oxidoreductase activity"/>
    <property type="evidence" value="ECO:0007669"/>
    <property type="project" value="UniProtKB-KW"/>
</dbReference>
<dbReference type="InterPro" id="IPR001155">
    <property type="entry name" value="OxRdtase_FMN_N"/>
</dbReference>
<evidence type="ECO:0000259" key="5">
    <source>
        <dbReference type="Pfam" id="PF00724"/>
    </source>
</evidence>
<keyword evidence="3" id="KW-0288">FMN</keyword>
<dbReference type="CDD" id="cd04733">
    <property type="entry name" value="OYE_like_2_FMN"/>
    <property type="match status" value="1"/>
</dbReference>
<accession>A0A162JXP9</accession>
<dbReference type="EMBL" id="AZHF01000005">
    <property type="protein sequence ID" value="OAA75082.1"/>
    <property type="molecule type" value="Genomic_DNA"/>
</dbReference>
<comment type="similarity">
    <text evidence="1">Belongs to the NADH:flavin oxidoreductase/NADH oxidase family.</text>
</comment>
<comment type="caution">
    <text evidence="6">The sequence shown here is derived from an EMBL/GenBank/DDBJ whole genome shotgun (WGS) entry which is preliminary data.</text>
</comment>
<name>A0A162JXP9_CORDF</name>
<dbReference type="InterPro" id="IPR013785">
    <property type="entry name" value="Aldolase_TIM"/>
</dbReference>
<feature type="domain" description="NADH:flavin oxidoreductase/NADH oxidase N-terminal" evidence="5">
    <location>
        <begin position="10"/>
        <end position="370"/>
    </location>
</feature>
<protein>
    <submittedName>
        <fullName evidence="6">Aldolase-type TIM barrel</fullName>
    </submittedName>
</protein>
<evidence type="ECO:0000313" key="6">
    <source>
        <dbReference type="EMBL" id="OAA75082.1"/>
    </source>
</evidence>
<keyword evidence="7" id="KW-1185">Reference proteome</keyword>
<sequence length="427" mass="45463">MAKQNLEISKPITLPCGLTLPNRLAKAAMAEGWAGRDRLPHADLIETYRLWAEGDWGLLMTGNVQVDATYLGTPEDVSINERVSRNAHIEAWSQWAAAAKGARGTPAIVQINHPGRQSTIGAGTKGLFGKSIAPSAIGVQLGTGFVAKAAGALVFGTPREMTDFEIDDVVRRFATTAKVAEDAGFAGVEIHAAHGYLLSSFLSARSNQRSDDYGGSPRKRAKIVVDVIRAIRAVVSPKFCVGIKINSVDHQSAGELKDCLEQLTEITNVGVDFLEISGGNYEDPTASTLHMMESVASEAGVKVSASTAAREAFFLDFANSIRKTFPKLHLMVTGGFRSRLGLEYAVKSGACDLVGVGRPSVVEPRLPRTIIFNPDVSDEDARLPTKSFSQATLSRWLGIKGLGGGTETIGYVAAIHKMQQAAAAASV</sequence>
<dbReference type="PANTHER" id="PTHR43656">
    <property type="entry name" value="BINDING OXIDOREDUCTASE, PUTATIVE (AFU_ORTHOLOGUE AFUA_2G08260)-RELATED"/>
    <property type="match status" value="1"/>
</dbReference>
<evidence type="ECO:0000313" key="7">
    <source>
        <dbReference type="Proteomes" id="UP000076881"/>
    </source>
</evidence>
<dbReference type="InterPro" id="IPR051799">
    <property type="entry name" value="NADH_flavin_oxidoreductase"/>
</dbReference>
<dbReference type="STRING" id="1081108.A0A162JXP9"/>
<reference evidence="6 7" key="1">
    <citation type="journal article" date="2016" name="Genome Biol. Evol.">
        <title>Divergent and convergent evolution of fungal pathogenicity.</title>
        <authorList>
            <person name="Shang Y."/>
            <person name="Xiao G."/>
            <person name="Zheng P."/>
            <person name="Cen K."/>
            <person name="Zhan S."/>
            <person name="Wang C."/>
        </authorList>
    </citation>
    <scope>NUCLEOTIDE SEQUENCE [LARGE SCALE GENOMIC DNA]</scope>
    <source>
        <strain evidence="6 7">RCEF 1005</strain>
    </source>
</reference>
<dbReference type="OrthoDB" id="1663137at2759"/>
<gene>
    <name evidence="6" type="ORF">LEL_07070</name>
</gene>
<dbReference type="PANTHER" id="PTHR43656:SF2">
    <property type="entry name" value="BINDING OXIDOREDUCTASE, PUTATIVE (AFU_ORTHOLOGUE AFUA_2G08260)-RELATED"/>
    <property type="match status" value="1"/>
</dbReference>
<dbReference type="SUPFAM" id="SSF51395">
    <property type="entry name" value="FMN-linked oxidoreductases"/>
    <property type="match status" value="1"/>
</dbReference>
<dbReference type="Pfam" id="PF00724">
    <property type="entry name" value="Oxidored_FMN"/>
    <property type="match status" value="1"/>
</dbReference>
<evidence type="ECO:0000256" key="1">
    <source>
        <dbReference type="ARBA" id="ARBA00005979"/>
    </source>
</evidence>
<keyword evidence="4" id="KW-0560">Oxidoreductase</keyword>
<keyword evidence="2" id="KW-0285">Flavoprotein</keyword>
<evidence type="ECO:0000256" key="4">
    <source>
        <dbReference type="ARBA" id="ARBA00023002"/>
    </source>
</evidence>
<proteinExistence type="inferred from homology"/>
<organism evidence="6 7">
    <name type="scientific">Akanthomyces lecanii RCEF 1005</name>
    <dbReference type="NCBI Taxonomy" id="1081108"/>
    <lineage>
        <taxon>Eukaryota</taxon>
        <taxon>Fungi</taxon>
        <taxon>Dikarya</taxon>
        <taxon>Ascomycota</taxon>
        <taxon>Pezizomycotina</taxon>
        <taxon>Sordariomycetes</taxon>
        <taxon>Hypocreomycetidae</taxon>
        <taxon>Hypocreales</taxon>
        <taxon>Cordycipitaceae</taxon>
        <taxon>Akanthomyces</taxon>
        <taxon>Cordyceps confragosa</taxon>
    </lineage>
</organism>
<dbReference type="AlphaFoldDB" id="A0A162JXP9"/>